<evidence type="ECO:0000256" key="9">
    <source>
        <dbReference type="ARBA" id="ARBA00023204"/>
    </source>
</evidence>
<dbReference type="Gene3D" id="3.60.15.10">
    <property type="entry name" value="Ribonuclease Z/Hydroxyacylglutathione hydrolase-like"/>
    <property type="match status" value="1"/>
</dbReference>
<keyword evidence="6" id="KW-0378">Hydrolase</keyword>
<dbReference type="InterPro" id="IPR036866">
    <property type="entry name" value="RibonucZ/Hydroxyglut_hydro"/>
</dbReference>
<evidence type="ECO:0000256" key="7">
    <source>
        <dbReference type="ARBA" id="ARBA00022839"/>
    </source>
</evidence>
<comment type="caution">
    <text evidence="15">The sequence shown here is derived from an EMBL/GenBank/DDBJ whole genome shotgun (WGS) entry which is preliminary data.</text>
</comment>
<evidence type="ECO:0000256" key="13">
    <source>
        <dbReference type="SAM" id="MobiDB-lite"/>
    </source>
</evidence>
<keyword evidence="4" id="KW-0255">Endonuclease</keyword>
<feature type="compositionally biased region" description="Polar residues" evidence="13">
    <location>
        <begin position="835"/>
        <end position="846"/>
    </location>
</feature>
<dbReference type="Proteomes" id="UP001629113">
    <property type="component" value="Unassembled WGS sequence"/>
</dbReference>
<evidence type="ECO:0000256" key="11">
    <source>
        <dbReference type="ARBA" id="ARBA00039759"/>
    </source>
</evidence>
<organism evidence="15 16">
    <name type="scientific">Phlyctema vagabunda</name>
    <dbReference type="NCBI Taxonomy" id="108571"/>
    <lineage>
        <taxon>Eukaryota</taxon>
        <taxon>Fungi</taxon>
        <taxon>Dikarya</taxon>
        <taxon>Ascomycota</taxon>
        <taxon>Pezizomycotina</taxon>
        <taxon>Leotiomycetes</taxon>
        <taxon>Helotiales</taxon>
        <taxon>Dermateaceae</taxon>
        <taxon>Phlyctema</taxon>
    </lineage>
</organism>
<dbReference type="SUPFAM" id="SSF56281">
    <property type="entry name" value="Metallo-hydrolase/oxidoreductase"/>
    <property type="match status" value="1"/>
</dbReference>
<keyword evidence="9" id="KW-0234">DNA repair</keyword>
<evidence type="ECO:0000256" key="10">
    <source>
        <dbReference type="ARBA" id="ARBA00023242"/>
    </source>
</evidence>
<keyword evidence="3" id="KW-0540">Nuclease</keyword>
<keyword evidence="5" id="KW-0227">DNA damage</keyword>
<evidence type="ECO:0000256" key="5">
    <source>
        <dbReference type="ARBA" id="ARBA00022763"/>
    </source>
</evidence>
<evidence type="ECO:0000256" key="1">
    <source>
        <dbReference type="ARBA" id="ARBA00004123"/>
    </source>
</evidence>
<keyword evidence="8" id="KW-0233">DNA recombination</keyword>
<evidence type="ECO:0000259" key="14">
    <source>
        <dbReference type="Pfam" id="PF07522"/>
    </source>
</evidence>
<feature type="region of interest" description="Disordered" evidence="13">
    <location>
        <begin position="719"/>
        <end position="740"/>
    </location>
</feature>
<protein>
    <recommendedName>
        <fullName evidence="11">Protein artemis</fullName>
    </recommendedName>
    <alternativeName>
        <fullName evidence="12">DNA cross-link repair 1C protein</fullName>
    </alternativeName>
</protein>
<comment type="similarity">
    <text evidence="2">Belongs to the DNA repair metallo-beta-lactamase (DRMBL) family.</text>
</comment>
<evidence type="ECO:0000256" key="4">
    <source>
        <dbReference type="ARBA" id="ARBA00022759"/>
    </source>
</evidence>
<dbReference type="PANTHER" id="PTHR23240:SF8">
    <property type="entry name" value="PROTEIN ARTEMIS"/>
    <property type="match status" value="1"/>
</dbReference>
<dbReference type="EMBL" id="JBFCZG010000003">
    <property type="protein sequence ID" value="KAL3425052.1"/>
    <property type="molecule type" value="Genomic_DNA"/>
</dbReference>
<accession>A0ABR4PNX8</accession>
<evidence type="ECO:0000313" key="15">
    <source>
        <dbReference type="EMBL" id="KAL3425052.1"/>
    </source>
</evidence>
<feature type="compositionally biased region" description="Polar residues" evidence="13">
    <location>
        <begin position="564"/>
        <end position="574"/>
    </location>
</feature>
<gene>
    <name evidence="15" type="ORF">PVAG01_04333</name>
</gene>
<evidence type="ECO:0000313" key="16">
    <source>
        <dbReference type="Proteomes" id="UP001629113"/>
    </source>
</evidence>
<proteinExistence type="inferred from homology"/>
<evidence type="ECO:0000256" key="3">
    <source>
        <dbReference type="ARBA" id="ARBA00022722"/>
    </source>
</evidence>
<dbReference type="Pfam" id="PF07522">
    <property type="entry name" value="DRMBL"/>
    <property type="match status" value="1"/>
</dbReference>
<feature type="region of interest" description="Disordered" evidence="13">
    <location>
        <begin position="510"/>
        <end position="576"/>
    </location>
</feature>
<keyword evidence="7" id="KW-0269">Exonuclease</keyword>
<evidence type="ECO:0000256" key="2">
    <source>
        <dbReference type="ARBA" id="ARBA00010304"/>
    </source>
</evidence>
<feature type="domain" description="DNA repair metallo-beta-lactamase" evidence="14">
    <location>
        <begin position="408"/>
        <end position="457"/>
    </location>
</feature>
<dbReference type="InterPro" id="IPR011084">
    <property type="entry name" value="DRMBL"/>
</dbReference>
<feature type="compositionally biased region" description="Acidic residues" evidence="13">
    <location>
        <begin position="729"/>
        <end position="740"/>
    </location>
</feature>
<keyword evidence="16" id="KW-1185">Reference proteome</keyword>
<evidence type="ECO:0000256" key="8">
    <source>
        <dbReference type="ARBA" id="ARBA00023172"/>
    </source>
</evidence>
<name>A0ABR4PNX8_9HELO</name>
<feature type="compositionally biased region" description="Low complexity" evidence="13">
    <location>
        <begin position="517"/>
        <end position="528"/>
    </location>
</feature>
<keyword evidence="10" id="KW-0539">Nucleus</keyword>
<sequence length="883" mass="98635">MSTFGGFMEEFPDIRVDYFRQIPLLRPPLACFLSHVHSDHLTGLETLKSPFVYCSAATKALLLRLERYPHRMNFAKGILESRKQHYKPLKTLLKTIPLETPTQIELAPGNHIQVTLFDANHCTGAVMFLIEGHGRAVLYTGDIRSEPWFVNNIMRNPLMIEYTTGLKILDCIYLDTSNIEPITFPTKAEGLRELLGKVAAYPTNTIFHFSAWTFGYEEVWVALAKTLNSKIHVDEYKYRMYRALRGEPATESNSLSREGPALAGYQCGNAPQHGCLTQDPSGRIHSCEKGANCPAIDGNIVWIRPIIARTKDGHEIGEIGVGGGGGDLTQSPELEVDSDTVLEYLLSLLETADPNEFPEIKKRLLLGFKSQGKAVSLDEMGLGRNADELSFKDLATAFARSLTGSHKEKPSEETSSTKAHGSSLPKLITFPYSRHSSYEELCHLVSVFKPRDVYPCTVDEKNWHPDHSMKSLFGQHCSGQLFRHDMQMEHMHSELLRNFGLPQDQIHSSIGQDERSSIYSTPSKKSSSQDVIGVSPGSASQGVRRRALVETLEQLRGKRPRLSGETSSSLSDPSDNFRAQLYDREIGQLQRIDQNNISSQHPLLTDVQLHEDTSGSEYAESQAFYDSDDEVMRCKTCEHEFWAPVGPCTNCDSGKTQFMEVLEPQQEVKMQIVEDEYESETDAANPLQQELAENYLDYQSSAYDSQDVASVDEDYEKNSFIDDAPINGDESDGESSADDEPNYKALFEDVSKDMIALQEQHYDLIDMHDSLLDEYTEFRRDLLGSDDEPEFTRDSFASNDDSENDMPDSIKVVDVAPPEPMVTEITLGTGGGLQQDETTNVHGESQSSDKADATIGAHAEIYDLTQASSMTSGGNHTYEELIL</sequence>
<evidence type="ECO:0000256" key="12">
    <source>
        <dbReference type="ARBA" id="ARBA00042677"/>
    </source>
</evidence>
<evidence type="ECO:0000256" key="6">
    <source>
        <dbReference type="ARBA" id="ARBA00022801"/>
    </source>
</evidence>
<feature type="region of interest" description="Disordered" evidence="13">
    <location>
        <begin position="826"/>
        <end position="850"/>
    </location>
</feature>
<feature type="region of interest" description="Disordered" evidence="13">
    <location>
        <begin position="402"/>
        <end position="422"/>
    </location>
</feature>
<reference evidence="15 16" key="1">
    <citation type="submission" date="2024-06" db="EMBL/GenBank/DDBJ databases">
        <title>Complete genome of Phlyctema vagabunda strain 19-DSS-EL-015.</title>
        <authorList>
            <person name="Fiorenzani C."/>
        </authorList>
    </citation>
    <scope>NUCLEOTIDE SEQUENCE [LARGE SCALE GENOMIC DNA]</scope>
    <source>
        <strain evidence="15 16">19-DSS-EL-015</strain>
    </source>
</reference>
<dbReference type="PANTHER" id="PTHR23240">
    <property type="entry name" value="DNA CROSS-LINK REPAIR PROTEIN PSO2/SNM1-RELATED"/>
    <property type="match status" value="1"/>
</dbReference>
<dbReference type="Pfam" id="PF23023">
    <property type="entry name" value="Anti-Pycsar_Apyc1"/>
    <property type="match status" value="1"/>
</dbReference>
<comment type="subcellular location">
    <subcellularLocation>
        <location evidence="1">Nucleus</location>
    </subcellularLocation>
</comment>
<feature type="region of interest" description="Disordered" evidence="13">
    <location>
        <begin position="783"/>
        <end position="807"/>
    </location>
</feature>